<dbReference type="AlphaFoldDB" id="A0A8J5P0X3"/>
<organism evidence="2 3">
    <name type="scientific">Fusarium oxysporum f. sp. rapae</name>
    <dbReference type="NCBI Taxonomy" id="485398"/>
    <lineage>
        <taxon>Eukaryota</taxon>
        <taxon>Fungi</taxon>
        <taxon>Dikarya</taxon>
        <taxon>Ascomycota</taxon>
        <taxon>Pezizomycotina</taxon>
        <taxon>Sordariomycetes</taxon>
        <taxon>Hypocreomycetidae</taxon>
        <taxon>Hypocreales</taxon>
        <taxon>Nectriaceae</taxon>
        <taxon>Fusarium</taxon>
        <taxon>Fusarium oxysporum species complex</taxon>
    </lineage>
</organism>
<proteinExistence type="predicted"/>
<feature type="transmembrane region" description="Helical" evidence="1">
    <location>
        <begin position="37"/>
        <end position="58"/>
    </location>
</feature>
<dbReference type="EMBL" id="JAELUQ010000007">
    <property type="protein sequence ID" value="KAG7411369.1"/>
    <property type="molecule type" value="Genomic_DNA"/>
</dbReference>
<evidence type="ECO:0000313" key="2">
    <source>
        <dbReference type="EMBL" id="KAG7411369.1"/>
    </source>
</evidence>
<reference evidence="2" key="1">
    <citation type="submission" date="2021-04" db="EMBL/GenBank/DDBJ databases">
        <title>First draft genome resource for Brassicaceae pathogens Fusarium oxysporum f. sp. raphani and Fusarium oxysporum f. sp. rapae.</title>
        <authorList>
            <person name="Asai S."/>
        </authorList>
    </citation>
    <scope>NUCLEOTIDE SEQUENCE</scope>
    <source>
        <strain evidence="2">Tf1208</strain>
    </source>
</reference>
<feature type="transmembrane region" description="Helical" evidence="1">
    <location>
        <begin position="64"/>
        <end position="86"/>
    </location>
</feature>
<dbReference type="Proteomes" id="UP000694050">
    <property type="component" value="Unassembled WGS sequence"/>
</dbReference>
<keyword evidence="1" id="KW-0812">Transmembrane</keyword>
<gene>
    <name evidence="2" type="ORF">Forpe1208_v009701</name>
</gene>
<accession>A0A8J5P0X3</accession>
<dbReference type="PANTHER" id="PTHR47797">
    <property type="entry name" value="DEHYDROGENASE, PUTATIVE (AFU_ORTHOLOGUE AFUA_8G05805)-RELATED"/>
    <property type="match status" value="1"/>
</dbReference>
<keyword evidence="1" id="KW-1133">Transmembrane helix</keyword>
<comment type="caution">
    <text evidence="2">The sequence shown here is derived from an EMBL/GenBank/DDBJ whole genome shotgun (WGS) entry which is preliminary data.</text>
</comment>
<dbReference type="PANTHER" id="PTHR47797:SF3">
    <property type="entry name" value="CYTOCHROME B561 DOMAIN-CONTAINING PROTEIN"/>
    <property type="match status" value="1"/>
</dbReference>
<evidence type="ECO:0000313" key="3">
    <source>
        <dbReference type="Proteomes" id="UP000694050"/>
    </source>
</evidence>
<sequence length="106" mass="11464">MRAKYVSLVVETGSYDDGRHGSRTDRPAADSGHAHIWFGRVLMILGIINGGLGLQLAGSPQCYVIPYSAIAGIAAVLYIIGIFVGGMRKTTRAKQMSPQMIQEEQQ</sequence>
<protein>
    <submittedName>
        <fullName evidence="2">Uncharacterized protein</fullName>
    </submittedName>
</protein>
<evidence type="ECO:0000256" key="1">
    <source>
        <dbReference type="SAM" id="Phobius"/>
    </source>
</evidence>
<name>A0A8J5P0X3_FUSOX</name>
<keyword evidence="1" id="KW-0472">Membrane</keyword>